<dbReference type="EMBL" id="CAADRA010006393">
    <property type="protein sequence ID" value="VFT94795.1"/>
    <property type="molecule type" value="Genomic_DNA"/>
</dbReference>
<evidence type="ECO:0000313" key="4">
    <source>
        <dbReference type="EMBL" id="VFT94795.1"/>
    </source>
</evidence>
<dbReference type="OrthoDB" id="77498at2759"/>
<proteinExistence type="predicted"/>
<protein>
    <submittedName>
        <fullName evidence="4">Aste57867_18056 protein</fullName>
    </submittedName>
</protein>
<dbReference type="EMBL" id="VJMH01006372">
    <property type="protein sequence ID" value="KAF0690569.1"/>
    <property type="molecule type" value="Genomic_DNA"/>
</dbReference>
<sequence>MKRPNGGRGKGWKPNEEQDLLICVGDITPVDTSGWDDVAIAFNFNRQRADRRTMESIKRKFKVLRNLTPQTAGLTNRQHVAEAKRLQVEMQKKKAALSGDVVPQESNALMHDANGHNAVVPPTVSALPPTASALDALHSDMLRPKQLAALGKKISSSRSNNLPPTRRQIMEALRDLDATTAVAAGDDQEAAAAERDADADIRADEDQPSTPLVPHASVRLMEPQAAPPFLRQTHYLPPQRQAAKRARGGPVDELGSSEHSMMSMLLMMEQSREKWMREMEERREAWEKEREERREALRLEREVRDRERDEFRDRMEARREERAAKHDQLMTLLLTKLLEK</sequence>
<reference evidence="3" key="2">
    <citation type="submission" date="2019-06" db="EMBL/GenBank/DDBJ databases">
        <title>Genomics analysis of Aphanomyces spp. identifies a new class of oomycete effector associated with host adaptation.</title>
        <authorList>
            <person name="Gaulin E."/>
        </authorList>
    </citation>
    <scope>NUCLEOTIDE SEQUENCE</scope>
    <source>
        <strain evidence="3">CBS 578.67</strain>
    </source>
</reference>
<dbReference type="AlphaFoldDB" id="A0A485L9Z6"/>
<dbReference type="Proteomes" id="UP000332933">
    <property type="component" value="Unassembled WGS sequence"/>
</dbReference>
<evidence type="ECO:0000259" key="2">
    <source>
        <dbReference type="Pfam" id="PF20681"/>
    </source>
</evidence>
<dbReference type="Pfam" id="PF20681">
    <property type="entry name" value="DUF6818"/>
    <property type="match status" value="1"/>
</dbReference>
<organism evidence="4 5">
    <name type="scientific">Aphanomyces stellatus</name>
    <dbReference type="NCBI Taxonomy" id="120398"/>
    <lineage>
        <taxon>Eukaryota</taxon>
        <taxon>Sar</taxon>
        <taxon>Stramenopiles</taxon>
        <taxon>Oomycota</taxon>
        <taxon>Saprolegniomycetes</taxon>
        <taxon>Saprolegniales</taxon>
        <taxon>Verrucalvaceae</taxon>
        <taxon>Aphanomyces</taxon>
    </lineage>
</organism>
<evidence type="ECO:0000313" key="5">
    <source>
        <dbReference type="Proteomes" id="UP000332933"/>
    </source>
</evidence>
<feature type="region of interest" description="Disordered" evidence="1">
    <location>
        <begin position="303"/>
        <end position="323"/>
    </location>
</feature>
<gene>
    <name evidence="4" type="primary">Aste57867_18056</name>
    <name evidence="3" type="ORF">As57867_017994</name>
    <name evidence="4" type="ORF">ASTE57867_18056</name>
</gene>
<evidence type="ECO:0000256" key="1">
    <source>
        <dbReference type="SAM" id="MobiDB-lite"/>
    </source>
</evidence>
<evidence type="ECO:0000313" key="3">
    <source>
        <dbReference type="EMBL" id="KAF0690569.1"/>
    </source>
</evidence>
<feature type="region of interest" description="Disordered" evidence="1">
    <location>
        <begin position="184"/>
        <end position="212"/>
    </location>
</feature>
<dbReference type="InterPro" id="IPR049203">
    <property type="entry name" value="DUF6818"/>
</dbReference>
<name>A0A485L9Z6_9STRA</name>
<accession>A0A485L9Z6</accession>
<feature type="domain" description="DUF6818" evidence="2">
    <location>
        <begin position="29"/>
        <end position="96"/>
    </location>
</feature>
<keyword evidence="5" id="KW-1185">Reference proteome</keyword>
<feature type="compositionally biased region" description="Basic and acidic residues" evidence="1">
    <location>
        <begin position="192"/>
        <end position="205"/>
    </location>
</feature>
<reference evidence="4 5" key="1">
    <citation type="submission" date="2019-03" db="EMBL/GenBank/DDBJ databases">
        <authorList>
            <person name="Gaulin E."/>
            <person name="Dumas B."/>
        </authorList>
    </citation>
    <scope>NUCLEOTIDE SEQUENCE [LARGE SCALE GENOMIC DNA]</scope>
    <source>
        <strain evidence="4">CBS 568.67</strain>
    </source>
</reference>